<feature type="region of interest" description="Disordered" evidence="1">
    <location>
        <begin position="81"/>
        <end position="106"/>
    </location>
</feature>
<evidence type="ECO:0000256" key="1">
    <source>
        <dbReference type="SAM" id="MobiDB-lite"/>
    </source>
</evidence>
<comment type="caution">
    <text evidence="3">The sequence shown here is derived from an EMBL/GenBank/DDBJ whole genome shotgun (WGS) entry which is preliminary data.</text>
</comment>
<name>A0ABW6J5R2_STRWE</name>
<evidence type="ECO:0000259" key="2">
    <source>
        <dbReference type="PROSITE" id="PS51186"/>
    </source>
</evidence>
<keyword evidence="4" id="KW-1185">Reference proteome</keyword>
<keyword evidence="3" id="KW-0012">Acyltransferase</keyword>
<dbReference type="SUPFAM" id="SSF55729">
    <property type="entry name" value="Acyl-CoA N-acyltransferases (Nat)"/>
    <property type="match status" value="1"/>
</dbReference>
<reference evidence="3 4" key="1">
    <citation type="submission" date="2024-09" db="EMBL/GenBank/DDBJ databases">
        <title>The Natural Products Discovery Center: Release of the First 8490 Sequenced Strains for Exploring Actinobacteria Biosynthetic Diversity.</title>
        <authorList>
            <person name="Kalkreuter E."/>
            <person name="Kautsar S.A."/>
            <person name="Yang D."/>
            <person name="Bader C.D."/>
            <person name="Teijaro C.N."/>
            <person name="Fluegel L."/>
            <person name="Davis C.M."/>
            <person name="Simpson J.R."/>
            <person name="Lauterbach L."/>
            <person name="Steele A.D."/>
            <person name="Gui C."/>
            <person name="Meng S."/>
            <person name="Li G."/>
            <person name="Viehrig K."/>
            <person name="Ye F."/>
            <person name="Su P."/>
            <person name="Kiefer A.F."/>
            <person name="Nichols A."/>
            <person name="Cepeda A.J."/>
            <person name="Yan W."/>
            <person name="Fan B."/>
            <person name="Jiang Y."/>
            <person name="Adhikari A."/>
            <person name="Zheng C.-J."/>
            <person name="Schuster L."/>
            <person name="Cowan T.M."/>
            <person name="Smanski M.J."/>
            <person name="Chevrette M.G."/>
            <person name="De Carvalho L.P.S."/>
            <person name="Shen B."/>
        </authorList>
    </citation>
    <scope>NUCLEOTIDE SEQUENCE [LARGE SCALE GENOMIC DNA]</scope>
    <source>
        <strain evidence="3 4">NPDC056472</strain>
    </source>
</reference>
<dbReference type="InterPro" id="IPR000182">
    <property type="entry name" value="GNAT_dom"/>
</dbReference>
<feature type="domain" description="N-acetyltransferase" evidence="2">
    <location>
        <begin position="1"/>
        <end position="86"/>
    </location>
</feature>
<dbReference type="Proteomes" id="UP001600424">
    <property type="component" value="Unassembled WGS sequence"/>
</dbReference>
<protein>
    <submittedName>
        <fullName evidence="3">GNAT family N-acetyltransferase</fullName>
        <ecNumber evidence="3">2.3.1.-</ecNumber>
    </submittedName>
</protein>
<evidence type="ECO:0000313" key="3">
    <source>
        <dbReference type="EMBL" id="MFE5985251.1"/>
    </source>
</evidence>
<dbReference type="PROSITE" id="PS51186">
    <property type="entry name" value="GNAT"/>
    <property type="match status" value="1"/>
</dbReference>
<dbReference type="Pfam" id="PF13508">
    <property type="entry name" value="Acetyltransf_7"/>
    <property type="match status" value="1"/>
</dbReference>
<gene>
    <name evidence="3" type="ORF">ACFQ63_36830</name>
</gene>
<sequence length="106" mass="11429">MRHAETAAPVGAWTLEFIGVRPDTAGRGAGRYLLDHVLAATPAQAGFFLTTADPANVPLYRRFGFVDLRRTTLGPLDVRAMVKPGAGTRPGPARPQAPARTPLRRR</sequence>
<dbReference type="RefSeq" id="WP_386253874.1">
    <property type="nucleotide sequence ID" value="NZ_JBHTRV010000046.1"/>
</dbReference>
<dbReference type="EMBL" id="JBHTRV010000046">
    <property type="protein sequence ID" value="MFE5985251.1"/>
    <property type="molecule type" value="Genomic_DNA"/>
</dbReference>
<dbReference type="InterPro" id="IPR016181">
    <property type="entry name" value="Acyl_CoA_acyltransferase"/>
</dbReference>
<feature type="compositionally biased region" description="Low complexity" evidence="1">
    <location>
        <begin position="84"/>
        <end position="106"/>
    </location>
</feature>
<dbReference type="Gene3D" id="3.40.630.30">
    <property type="match status" value="1"/>
</dbReference>
<accession>A0ABW6J5R2</accession>
<proteinExistence type="predicted"/>
<dbReference type="EC" id="2.3.1.-" evidence="3"/>
<organism evidence="3 4">
    <name type="scientific">Streptomyces wedmorensis</name>
    <dbReference type="NCBI Taxonomy" id="43759"/>
    <lineage>
        <taxon>Bacteria</taxon>
        <taxon>Bacillati</taxon>
        <taxon>Actinomycetota</taxon>
        <taxon>Actinomycetes</taxon>
        <taxon>Kitasatosporales</taxon>
        <taxon>Streptomycetaceae</taxon>
        <taxon>Streptomyces</taxon>
    </lineage>
</organism>
<evidence type="ECO:0000313" key="4">
    <source>
        <dbReference type="Proteomes" id="UP001600424"/>
    </source>
</evidence>
<dbReference type="GO" id="GO:0016746">
    <property type="term" value="F:acyltransferase activity"/>
    <property type="evidence" value="ECO:0007669"/>
    <property type="project" value="UniProtKB-KW"/>
</dbReference>
<keyword evidence="3" id="KW-0808">Transferase</keyword>